<dbReference type="EMBL" id="CP001699">
    <property type="protein sequence ID" value="ACU64150.1"/>
    <property type="molecule type" value="Genomic_DNA"/>
</dbReference>
<organism evidence="1 2">
    <name type="scientific">Chitinophaga pinensis (strain ATCC 43595 / DSM 2588 / LMG 13176 / NBRC 15968 / NCIMB 11800 / UQM 2034)</name>
    <dbReference type="NCBI Taxonomy" id="485918"/>
    <lineage>
        <taxon>Bacteria</taxon>
        <taxon>Pseudomonadati</taxon>
        <taxon>Bacteroidota</taxon>
        <taxon>Chitinophagia</taxon>
        <taxon>Chitinophagales</taxon>
        <taxon>Chitinophagaceae</taxon>
        <taxon>Chitinophaga</taxon>
    </lineage>
</organism>
<dbReference type="RefSeq" id="WP_012794313.1">
    <property type="nucleotide sequence ID" value="NC_013132.1"/>
</dbReference>
<reference evidence="2" key="1">
    <citation type="submission" date="2009-08" db="EMBL/GenBank/DDBJ databases">
        <title>The complete genome of Chitinophaga pinensis DSM 2588.</title>
        <authorList>
            <consortium name="US DOE Joint Genome Institute (JGI-PGF)"/>
            <person name="Lucas S."/>
            <person name="Copeland A."/>
            <person name="Lapidus A."/>
            <person name="Glavina del Rio T."/>
            <person name="Dalin E."/>
            <person name="Tice H."/>
            <person name="Bruce D."/>
            <person name="Goodwin L."/>
            <person name="Pitluck S."/>
            <person name="Kyrpides N."/>
            <person name="Mavromatis K."/>
            <person name="Ivanova N."/>
            <person name="Mikhailova N."/>
            <person name="Sims D."/>
            <person name="Meinche L."/>
            <person name="Brettin T."/>
            <person name="Detter J.C."/>
            <person name="Han C."/>
            <person name="Larimer F."/>
            <person name="Land M."/>
            <person name="Hauser L."/>
            <person name="Markowitz V."/>
            <person name="Cheng J.-F."/>
            <person name="Hugenholtz P."/>
            <person name="Woyke T."/>
            <person name="Wu D."/>
            <person name="Spring S."/>
            <person name="Klenk H.-P."/>
            <person name="Eisen J.A."/>
        </authorList>
    </citation>
    <scope>NUCLEOTIDE SEQUENCE [LARGE SCALE GENOMIC DNA]</scope>
    <source>
        <strain evidence="2">ATCC 43595 / DSM 2588 / LMG 13176 / NBRC 15968 / NCIMB 11800 / UQM 2034</strain>
    </source>
</reference>
<gene>
    <name evidence="1" type="ordered locus">Cpin_6749</name>
</gene>
<sequence length="67" mass="7785">MDSIVEEKIRQYRNFVTHKTEAPAATNTDKPPRETNLSRVIHSEEDAEMFIAQVNCLIRLSKKRQAK</sequence>
<dbReference type="KEGG" id="cpi:Cpin_6749"/>
<reference evidence="1 2" key="2">
    <citation type="journal article" date="2010" name="Stand. Genomic Sci.">
        <title>Complete genome sequence of Chitinophaga pinensis type strain (UQM 2034).</title>
        <authorList>
            <person name="Glavina Del Rio T."/>
            <person name="Abt B."/>
            <person name="Spring S."/>
            <person name="Lapidus A."/>
            <person name="Nolan M."/>
            <person name="Tice H."/>
            <person name="Copeland A."/>
            <person name="Cheng J.F."/>
            <person name="Chen F."/>
            <person name="Bruce D."/>
            <person name="Goodwin L."/>
            <person name="Pitluck S."/>
            <person name="Ivanova N."/>
            <person name="Mavromatis K."/>
            <person name="Mikhailova N."/>
            <person name="Pati A."/>
            <person name="Chen A."/>
            <person name="Palaniappan K."/>
            <person name="Land M."/>
            <person name="Hauser L."/>
            <person name="Chang Y.J."/>
            <person name="Jeffries C.D."/>
            <person name="Chain P."/>
            <person name="Saunders E."/>
            <person name="Detter J.C."/>
            <person name="Brettin T."/>
            <person name="Rohde M."/>
            <person name="Goker M."/>
            <person name="Bristow J."/>
            <person name="Eisen J.A."/>
            <person name="Markowitz V."/>
            <person name="Hugenholtz P."/>
            <person name="Kyrpides N.C."/>
            <person name="Klenk H.P."/>
            <person name="Lucas S."/>
        </authorList>
    </citation>
    <scope>NUCLEOTIDE SEQUENCE [LARGE SCALE GENOMIC DNA]</scope>
    <source>
        <strain evidence="2">ATCC 43595 / DSM 2588 / LMG 13176 / NBRC 15968 / NCIMB 11800 / UQM 2034</strain>
    </source>
</reference>
<proteinExistence type="predicted"/>
<name>A0A979GBG1_CHIPD</name>
<protein>
    <submittedName>
        <fullName evidence="1">Uncharacterized protein</fullName>
    </submittedName>
</protein>
<dbReference type="AlphaFoldDB" id="A0A979GBG1"/>
<accession>A0A979GBG1</accession>
<evidence type="ECO:0000313" key="1">
    <source>
        <dbReference type="EMBL" id="ACU64150.1"/>
    </source>
</evidence>
<dbReference type="OrthoDB" id="680728at2"/>
<evidence type="ECO:0000313" key="2">
    <source>
        <dbReference type="Proteomes" id="UP000002215"/>
    </source>
</evidence>
<dbReference type="Proteomes" id="UP000002215">
    <property type="component" value="Chromosome"/>
</dbReference>